<gene>
    <name evidence="1" type="ORF">A3I24_01455</name>
</gene>
<sequence length="188" mass="22333">MTRKRVNDAQYGALWRRLKEVARRVDEETLSFERTMTELQEIIELDGQVITVFINPAKPFLQDMTQEGWELLKDVKYEAGEVQLELKEFLKPGETSVKGDVMAERAIELNANLGQKHAEYLLENQHLIPVEFRKFYLTFPGTVWQVSDGRFVPYLYWRGERWFLNFFWLERDWDGLGRLLSLRKPACR</sequence>
<protein>
    <submittedName>
        <fullName evidence="1">Uncharacterized protein</fullName>
    </submittedName>
</protein>
<name>A0A1G1ZTE2_9BACT</name>
<organism evidence="1 2">
    <name type="scientific">Candidatus Harrisonbacteria bacterium RIFCSPLOWO2_02_FULL_41_13b</name>
    <dbReference type="NCBI Taxonomy" id="1798409"/>
    <lineage>
        <taxon>Bacteria</taxon>
        <taxon>Candidatus Harrisoniibacteriota</taxon>
    </lineage>
</organism>
<proteinExistence type="predicted"/>
<dbReference type="Proteomes" id="UP000177690">
    <property type="component" value="Unassembled WGS sequence"/>
</dbReference>
<accession>A0A1G1ZTE2</accession>
<reference evidence="1 2" key="1">
    <citation type="journal article" date="2016" name="Nat. Commun.">
        <title>Thousands of microbial genomes shed light on interconnected biogeochemical processes in an aquifer system.</title>
        <authorList>
            <person name="Anantharaman K."/>
            <person name="Brown C.T."/>
            <person name="Hug L.A."/>
            <person name="Sharon I."/>
            <person name="Castelle C.J."/>
            <person name="Probst A.J."/>
            <person name="Thomas B.C."/>
            <person name="Singh A."/>
            <person name="Wilkins M.J."/>
            <person name="Karaoz U."/>
            <person name="Brodie E.L."/>
            <person name="Williams K.H."/>
            <person name="Hubbard S.S."/>
            <person name="Banfield J.F."/>
        </authorList>
    </citation>
    <scope>NUCLEOTIDE SEQUENCE [LARGE SCALE GENOMIC DNA]</scope>
</reference>
<dbReference type="EMBL" id="MHJL01000015">
    <property type="protein sequence ID" value="OGY67822.1"/>
    <property type="molecule type" value="Genomic_DNA"/>
</dbReference>
<comment type="caution">
    <text evidence="1">The sequence shown here is derived from an EMBL/GenBank/DDBJ whole genome shotgun (WGS) entry which is preliminary data.</text>
</comment>
<evidence type="ECO:0000313" key="1">
    <source>
        <dbReference type="EMBL" id="OGY67822.1"/>
    </source>
</evidence>
<dbReference type="AlphaFoldDB" id="A0A1G1ZTE2"/>
<evidence type="ECO:0000313" key="2">
    <source>
        <dbReference type="Proteomes" id="UP000177690"/>
    </source>
</evidence>
<dbReference type="STRING" id="1798409.A3I24_01455"/>